<dbReference type="AlphaFoldDB" id="A0A1R3JIR6"/>
<evidence type="ECO:0000313" key="3">
    <source>
        <dbReference type="Proteomes" id="UP000187203"/>
    </source>
</evidence>
<organism evidence="2 3">
    <name type="scientific">Corchorus olitorius</name>
    <dbReference type="NCBI Taxonomy" id="93759"/>
    <lineage>
        <taxon>Eukaryota</taxon>
        <taxon>Viridiplantae</taxon>
        <taxon>Streptophyta</taxon>
        <taxon>Embryophyta</taxon>
        <taxon>Tracheophyta</taxon>
        <taxon>Spermatophyta</taxon>
        <taxon>Magnoliopsida</taxon>
        <taxon>eudicotyledons</taxon>
        <taxon>Gunneridae</taxon>
        <taxon>Pentapetalae</taxon>
        <taxon>rosids</taxon>
        <taxon>malvids</taxon>
        <taxon>Malvales</taxon>
        <taxon>Malvaceae</taxon>
        <taxon>Grewioideae</taxon>
        <taxon>Apeibeae</taxon>
        <taxon>Corchorus</taxon>
    </lineage>
</organism>
<evidence type="ECO:0000256" key="1">
    <source>
        <dbReference type="SAM" id="MobiDB-lite"/>
    </source>
</evidence>
<dbReference type="EMBL" id="AWUE01015978">
    <property type="protein sequence ID" value="OMO94731.1"/>
    <property type="molecule type" value="Genomic_DNA"/>
</dbReference>
<comment type="caution">
    <text evidence="2">The sequence shown here is derived from an EMBL/GenBank/DDBJ whole genome shotgun (WGS) entry which is preliminary data.</text>
</comment>
<keyword evidence="3" id="KW-1185">Reference proteome</keyword>
<protein>
    <submittedName>
        <fullName evidence="2">Uncharacterized protein</fullName>
    </submittedName>
</protein>
<name>A0A1R3JIR6_9ROSI</name>
<feature type="region of interest" description="Disordered" evidence="1">
    <location>
        <begin position="1"/>
        <end position="65"/>
    </location>
</feature>
<accession>A0A1R3JIR6</accession>
<reference evidence="3" key="1">
    <citation type="submission" date="2013-09" db="EMBL/GenBank/DDBJ databases">
        <title>Corchorus olitorius genome sequencing.</title>
        <authorList>
            <person name="Alam M."/>
            <person name="Haque M.S."/>
            <person name="Islam M.S."/>
            <person name="Emdad E.M."/>
            <person name="Islam M.M."/>
            <person name="Ahmed B."/>
            <person name="Halim A."/>
            <person name="Hossen Q.M.M."/>
            <person name="Hossain M.Z."/>
            <person name="Ahmed R."/>
            <person name="Khan M.M."/>
            <person name="Islam R."/>
            <person name="Rashid M.M."/>
            <person name="Khan S.A."/>
            <person name="Rahman M.S."/>
            <person name="Alam M."/>
            <person name="Yahiya A.S."/>
            <person name="Khan M.S."/>
            <person name="Azam M.S."/>
            <person name="Haque T."/>
            <person name="Lashkar M.Z.H."/>
            <person name="Akhand A.I."/>
            <person name="Morshed G."/>
            <person name="Roy S."/>
            <person name="Uddin K.S."/>
            <person name="Rabeya T."/>
            <person name="Hossain A.S."/>
            <person name="Chowdhury A."/>
            <person name="Snigdha A.R."/>
            <person name="Mortoza M.S."/>
            <person name="Matin S.A."/>
            <person name="Hoque S.M.E."/>
            <person name="Islam M.K."/>
            <person name="Roy D.K."/>
            <person name="Haider R."/>
            <person name="Moosa M.M."/>
            <person name="Elias S.M."/>
            <person name="Hasan A.M."/>
            <person name="Jahan S."/>
            <person name="Shafiuddin M."/>
            <person name="Mahmood N."/>
            <person name="Shommy N.S."/>
        </authorList>
    </citation>
    <scope>NUCLEOTIDE SEQUENCE [LARGE SCALE GENOMIC DNA]</scope>
    <source>
        <strain evidence="3">cv. O-4</strain>
    </source>
</reference>
<evidence type="ECO:0000313" key="2">
    <source>
        <dbReference type="EMBL" id="OMO94731.1"/>
    </source>
</evidence>
<gene>
    <name evidence="2" type="ORF">COLO4_16178</name>
</gene>
<proteinExistence type="predicted"/>
<feature type="compositionally biased region" description="Basic and acidic residues" evidence="1">
    <location>
        <begin position="20"/>
        <end position="41"/>
    </location>
</feature>
<dbReference type="Proteomes" id="UP000187203">
    <property type="component" value="Unassembled WGS sequence"/>
</dbReference>
<feature type="compositionally biased region" description="Basic and acidic residues" evidence="1">
    <location>
        <begin position="1"/>
        <end position="11"/>
    </location>
</feature>
<sequence>MDDSNKEDNKTLKTQGDMDDSNKEDIKTLKTQGDKKEDIKTKPLIPIGDFVSMPPPPNPPIKKDDIETEGYKKEDIQTKPPIPTWDFIRMPPVLPSMDSYPVPSMDSYPRLCGDSFLLDNEEWFEMFHLLQ</sequence>